<dbReference type="NCBIfam" id="NF033542">
    <property type="entry name" value="transpos_IS110"/>
    <property type="match status" value="1"/>
</dbReference>
<dbReference type="InterPro" id="IPR002525">
    <property type="entry name" value="Transp_IS110-like_N"/>
</dbReference>
<protein>
    <submittedName>
        <fullName evidence="3">Transposase</fullName>
    </submittedName>
</protein>
<dbReference type="InterPro" id="IPR047650">
    <property type="entry name" value="Transpos_IS110"/>
</dbReference>
<name>A0A822V6M9_AGRTU</name>
<dbReference type="AlphaFoldDB" id="A0A822V6M9"/>
<dbReference type="GO" id="GO:0006313">
    <property type="term" value="P:DNA transposition"/>
    <property type="evidence" value="ECO:0007669"/>
    <property type="project" value="InterPro"/>
</dbReference>
<dbReference type="Pfam" id="PF02371">
    <property type="entry name" value="Transposase_20"/>
    <property type="match status" value="1"/>
</dbReference>
<organism evidence="3 4">
    <name type="scientific">Agrobacterium tumefaciens str. B6</name>
    <dbReference type="NCBI Taxonomy" id="1183423"/>
    <lineage>
        <taxon>Bacteria</taxon>
        <taxon>Pseudomonadati</taxon>
        <taxon>Pseudomonadota</taxon>
        <taxon>Alphaproteobacteria</taxon>
        <taxon>Hyphomicrobiales</taxon>
        <taxon>Rhizobiaceae</taxon>
        <taxon>Rhizobium/Agrobacterium group</taxon>
        <taxon>Agrobacterium</taxon>
        <taxon>Agrobacterium tumefaciens complex</taxon>
    </lineage>
</organism>
<dbReference type="EMBL" id="FCNL01000031">
    <property type="protein sequence ID" value="CVI21241.1"/>
    <property type="molecule type" value="Genomic_DNA"/>
</dbReference>
<dbReference type="InterPro" id="IPR003346">
    <property type="entry name" value="Transposase_20"/>
</dbReference>
<dbReference type="Pfam" id="PF01548">
    <property type="entry name" value="DEDD_Tnp_IS110"/>
    <property type="match status" value="1"/>
</dbReference>
<proteinExistence type="predicted"/>
<evidence type="ECO:0000259" key="1">
    <source>
        <dbReference type="Pfam" id="PF01548"/>
    </source>
</evidence>
<dbReference type="PANTHER" id="PTHR33055">
    <property type="entry name" value="TRANSPOSASE FOR INSERTION SEQUENCE ELEMENT IS1111A"/>
    <property type="match status" value="1"/>
</dbReference>
<reference evidence="3 4" key="1">
    <citation type="submission" date="2016-01" db="EMBL/GenBank/DDBJ databases">
        <authorList>
            <person name="Regsiter A."/>
            <person name="william w."/>
        </authorList>
    </citation>
    <scope>NUCLEOTIDE SEQUENCE [LARGE SCALE GENOMIC DNA]</scope>
    <source>
        <strain evidence="3 4">B6</strain>
    </source>
</reference>
<comment type="caution">
    <text evidence="3">The sequence shown here is derived from an EMBL/GenBank/DDBJ whole genome shotgun (WGS) entry which is preliminary data.</text>
</comment>
<dbReference type="Proteomes" id="UP000192074">
    <property type="component" value="Unassembled WGS sequence"/>
</dbReference>
<gene>
    <name evidence="3" type="ORF">AGR4A_Lc130220</name>
</gene>
<sequence length="373" mass="41466">MYVRTYGMARPFTQHRVQCWHSESERNEPMSIAILGIDLGKNSCSVVGVDAAGAVVVRRTMRRQTLIDYVVKLPACVVAMEACCGAHHLGRLFAEQGHQIRLMSPEYVRPYIKAQKNDDRDAEGIAEAASRPTMRFVELKSQKQLDIQTLHRVRSRLVAERTTLLNQMRAILLERGVIFPAGRRRFELELDSMLSEGSETLSQRMLQLIKGLRSEWKELDAKIGTLNEEFTRLARDDAATRRLTSIPGIGVLNATALVAAVGNASSFAKARDLGSWLGLVPRQYSTGGKPRLLGISKRGNTYLRTLLIHGARAALPSLSKSDTPLGRWLKAMIERGVHRNAVVVALANKLARIAWAALRKEATFERGYLVATA</sequence>
<evidence type="ECO:0000313" key="4">
    <source>
        <dbReference type="Proteomes" id="UP000192074"/>
    </source>
</evidence>
<evidence type="ECO:0000313" key="3">
    <source>
        <dbReference type="EMBL" id="CVI21241.1"/>
    </source>
</evidence>
<accession>A0A822V6M9</accession>
<feature type="domain" description="Transposase IS110-like N-terminal" evidence="1">
    <location>
        <begin position="35"/>
        <end position="173"/>
    </location>
</feature>
<feature type="domain" description="Transposase IS116/IS110/IS902 C-terminal" evidence="2">
    <location>
        <begin position="241"/>
        <end position="315"/>
    </location>
</feature>
<dbReference type="GO" id="GO:0004803">
    <property type="term" value="F:transposase activity"/>
    <property type="evidence" value="ECO:0007669"/>
    <property type="project" value="InterPro"/>
</dbReference>
<evidence type="ECO:0000259" key="2">
    <source>
        <dbReference type="Pfam" id="PF02371"/>
    </source>
</evidence>
<dbReference type="GO" id="GO:0003677">
    <property type="term" value="F:DNA binding"/>
    <property type="evidence" value="ECO:0007669"/>
    <property type="project" value="InterPro"/>
</dbReference>
<dbReference type="PANTHER" id="PTHR33055:SF3">
    <property type="entry name" value="PUTATIVE TRANSPOSASE FOR IS117-RELATED"/>
    <property type="match status" value="1"/>
</dbReference>